<keyword evidence="1" id="KW-0472">Membrane</keyword>
<sequence length="174" mass="18607">MPATQQSPDSSHAAKESEILLLCSLLLLVLAAFICVRRRRARTEALETSRRDAAAGAKPIKPLCHDIHVLIAAVGPTWDSIQPLAVQTPTRESDPHRVQFKHVGSSRCVNSRSNLSLPFSSNASLLRGGTPIPITGVQLQIAVLIAMPYPSLGSTDFAPDSNTAVGVAHITLPY</sequence>
<evidence type="ECO:0000256" key="1">
    <source>
        <dbReference type="SAM" id="Phobius"/>
    </source>
</evidence>
<evidence type="ECO:0000313" key="3">
    <source>
        <dbReference type="Proteomes" id="UP001222325"/>
    </source>
</evidence>
<keyword evidence="1" id="KW-0812">Transmembrane</keyword>
<evidence type="ECO:0000313" key="2">
    <source>
        <dbReference type="EMBL" id="KAJ7083341.1"/>
    </source>
</evidence>
<reference evidence="2" key="1">
    <citation type="submission" date="2023-03" db="EMBL/GenBank/DDBJ databases">
        <title>Massive genome expansion in bonnet fungi (Mycena s.s.) driven by repeated elements and novel gene families across ecological guilds.</title>
        <authorList>
            <consortium name="Lawrence Berkeley National Laboratory"/>
            <person name="Harder C.B."/>
            <person name="Miyauchi S."/>
            <person name="Viragh M."/>
            <person name="Kuo A."/>
            <person name="Thoen E."/>
            <person name="Andreopoulos B."/>
            <person name="Lu D."/>
            <person name="Skrede I."/>
            <person name="Drula E."/>
            <person name="Henrissat B."/>
            <person name="Morin E."/>
            <person name="Kohler A."/>
            <person name="Barry K."/>
            <person name="LaButti K."/>
            <person name="Morin E."/>
            <person name="Salamov A."/>
            <person name="Lipzen A."/>
            <person name="Mereny Z."/>
            <person name="Hegedus B."/>
            <person name="Baldrian P."/>
            <person name="Stursova M."/>
            <person name="Weitz H."/>
            <person name="Taylor A."/>
            <person name="Grigoriev I.V."/>
            <person name="Nagy L.G."/>
            <person name="Martin F."/>
            <person name="Kauserud H."/>
        </authorList>
    </citation>
    <scope>NUCLEOTIDE SEQUENCE</scope>
    <source>
        <strain evidence="2">CBHHK173m</strain>
    </source>
</reference>
<gene>
    <name evidence="2" type="ORF">B0H15DRAFT_952032</name>
</gene>
<organism evidence="2 3">
    <name type="scientific">Mycena belliarum</name>
    <dbReference type="NCBI Taxonomy" id="1033014"/>
    <lineage>
        <taxon>Eukaryota</taxon>
        <taxon>Fungi</taxon>
        <taxon>Dikarya</taxon>
        <taxon>Basidiomycota</taxon>
        <taxon>Agaricomycotina</taxon>
        <taxon>Agaricomycetes</taxon>
        <taxon>Agaricomycetidae</taxon>
        <taxon>Agaricales</taxon>
        <taxon>Marasmiineae</taxon>
        <taxon>Mycenaceae</taxon>
        <taxon>Mycena</taxon>
    </lineage>
</organism>
<dbReference type="Proteomes" id="UP001222325">
    <property type="component" value="Unassembled WGS sequence"/>
</dbReference>
<dbReference type="AlphaFoldDB" id="A0AAD6U026"/>
<accession>A0AAD6U026</accession>
<comment type="caution">
    <text evidence="2">The sequence shown here is derived from an EMBL/GenBank/DDBJ whole genome shotgun (WGS) entry which is preliminary data.</text>
</comment>
<proteinExistence type="predicted"/>
<dbReference type="EMBL" id="JARJCN010000041">
    <property type="protein sequence ID" value="KAJ7083341.1"/>
    <property type="molecule type" value="Genomic_DNA"/>
</dbReference>
<protein>
    <submittedName>
        <fullName evidence="2">Uncharacterized protein</fullName>
    </submittedName>
</protein>
<keyword evidence="3" id="KW-1185">Reference proteome</keyword>
<feature type="transmembrane region" description="Helical" evidence="1">
    <location>
        <begin position="19"/>
        <end position="36"/>
    </location>
</feature>
<keyword evidence="1" id="KW-1133">Transmembrane helix</keyword>
<name>A0AAD6U026_9AGAR</name>